<accession>A0ABV7L1M5</accession>
<organism evidence="2 3">
    <name type="scientific">Marinibaculum pumilum</name>
    <dbReference type="NCBI Taxonomy" id="1766165"/>
    <lineage>
        <taxon>Bacteria</taxon>
        <taxon>Pseudomonadati</taxon>
        <taxon>Pseudomonadota</taxon>
        <taxon>Alphaproteobacteria</taxon>
        <taxon>Rhodospirillales</taxon>
        <taxon>Rhodospirillaceae</taxon>
        <taxon>Marinibaculum</taxon>
    </lineage>
</organism>
<dbReference type="RefSeq" id="WP_379901183.1">
    <property type="nucleotide sequence ID" value="NZ_JBHRTR010000028.1"/>
</dbReference>
<keyword evidence="1" id="KW-0732">Signal</keyword>
<protein>
    <submittedName>
        <fullName evidence="2">Uncharacterized protein</fullName>
    </submittedName>
</protein>
<evidence type="ECO:0000256" key="1">
    <source>
        <dbReference type="SAM" id="SignalP"/>
    </source>
</evidence>
<reference evidence="3" key="1">
    <citation type="journal article" date="2019" name="Int. J. Syst. Evol. Microbiol.">
        <title>The Global Catalogue of Microorganisms (GCM) 10K type strain sequencing project: providing services to taxonomists for standard genome sequencing and annotation.</title>
        <authorList>
            <consortium name="The Broad Institute Genomics Platform"/>
            <consortium name="The Broad Institute Genome Sequencing Center for Infectious Disease"/>
            <person name="Wu L."/>
            <person name="Ma J."/>
        </authorList>
    </citation>
    <scope>NUCLEOTIDE SEQUENCE [LARGE SCALE GENOMIC DNA]</scope>
    <source>
        <strain evidence="3">KCTC 42964</strain>
    </source>
</reference>
<dbReference type="Proteomes" id="UP001595528">
    <property type="component" value="Unassembled WGS sequence"/>
</dbReference>
<comment type="caution">
    <text evidence="2">The sequence shown here is derived from an EMBL/GenBank/DDBJ whole genome shotgun (WGS) entry which is preliminary data.</text>
</comment>
<keyword evidence="3" id="KW-1185">Reference proteome</keyword>
<sequence>MIRPSRRTAQRPAAQRPLAGLLLAFGLAGPAMAGEVEIVGVTASPESGSAWRFDVTLRHDDTGWEHYADKWEVRLPDGTVLGRRVLLHPHVDEQPFTRSLAGVEIPADIDRVIVHAHDKVHGWSPQAVELMLER</sequence>
<name>A0ABV7L1M5_9PROT</name>
<evidence type="ECO:0000313" key="3">
    <source>
        <dbReference type="Proteomes" id="UP001595528"/>
    </source>
</evidence>
<evidence type="ECO:0000313" key="2">
    <source>
        <dbReference type="EMBL" id="MFC3228246.1"/>
    </source>
</evidence>
<dbReference type="EMBL" id="JBHRTR010000028">
    <property type="protein sequence ID" value="MFC3228246.1"/>
    <property type="molecule type" value="Genomic_DNA"/>
</dbReference>
<feature type="chain" id="PRO_5047420522" evidence="1">
    <location>
        <begin position="34"/>
        <end position="134"/>
    </location>
</feature>
<feature type="signal peptide" evidence="1">
    <location>
        <begin position="1"/>
        <end position="33"/>
    </location>
</feature>
<proteinExistence type="predicted"/>
<gene>
    <name evidence="2" type="ORF">ACFOGJ_13455</name>
</gene>